<evidence type="ECO:0000256" key="1">
    <source>
        <dbReference type="ARBA" id="ARBA00001933"/>
    </source>
</evidence>
<dbReference type="UniPathway" id="UPA00049">
    <property type="reaction ID" value="UER00062"/>
</dbReference>
<evidence type="ECO:0000256" key="16">
    <source>
        <dbReference type="RuleBase" id="RU004516"/>
    </source>
</evidence>
<dbReference type="GO" id="GO:0009099">
    <property type="term" value="P:L-valine biosynthetic process"/>
    <property type="evidence" value="ECO:0007669"/>
    <property type="project" value="UniProtKB-UniPathway"/>
</dbReference>
<dbReference type="CDD" id="cd01558">
    <property type="entry name" value="D-AAT_like"/>
    <property type="match status" value="1"/>
</dbReference>
<comment type="catalytic activity">
    <reaction evidence="13 17">
        <text>L-isoleucine + 2-oxoglutarate = (S)-3-methyl-2-oxopentanoate + L-glutamate</text>
        <dbReference type="Rhea" id="RHEA:24801"/>
        <dbReference type="ChEBI" id="CHEBI:16810"/>
        <dbReference type="ChEBI" id="CHEBI:29985"/>
        <dbReference type="ChEBI" id="CHEBI:35146"/>
        <dbReference type="ChEBI" id="CHEBI:58045"/>
        <dbReference type="EC" id="2.6.1.42"/>
    </reaction>
</comment>
<comment type="pathway">
    <text evidence="3 17">Amino-acid biosynthesis; L-isoleucine biosynthesis; L-isoleucine from 2-oxobutanoate: step 4/4.</text>
</comment>
<evidence type="ECO:0000256" key="15">
    <source>
        <dbReference type="RuleBase" id="RU004106"/>
    </source>
</evidence>
<evidence type="ECO:0000256" key="4">
    <source>
        <dbReference type="ARBA" id="ARBA00004931"/>
    </source>
</evidence>
<evidence type="ECO:0000256" key="11">
    <source>
        <dbReference type="ARBA" id="ARBA00023304"/>
    </source>
</evidence>
<dbReference type="UniPathway" id="UPA00048">
    <property type="reaction ID" value="UER00073"/>
</dbReference>
<dbReference type="Gene3D" id="3.30.470.10">
    <property type="match status" value="1"/>
</dbReference>
<dbReference type="GO" id="GO:0005829">
    <property type="term" value="C:cytosol"/>
    <property type="evidence" value="ECO:0007669"/>
    <property type="project" value="TreeGrafter"/>
</dbReference>
<dbReference type="InterPro" id="IPR043131">
    <property type="entry name" value="BCAT-like_N"/>
</dbReference>
<dbReference type="InterPro" id="IPR001544">
    <property type="entry name" value="Aminotrans_IV"/>
</dbReference>
<evidence type="ECO:0000313" key="19">
    <source>
        <dbReference type="Proteomes" id="UP000441717"/>
    </source>
</evidence>
<gene>
    <name evidence="17 18" type="primary">ilvE</name>
    <name evidence="18" type="ORF">GFC01_03250</name>
</gene>
<dbReference type="PROSITE" id="PS00770">
    <property type="entry name" value="AA_TRANSFER_CLASS_4"/>
    <property type="match status" value="1"/>
</dbReference>
<keyword evidence="9 17" id="KW-0808">Transferase</keyword>
<evidence type="ECO:0000256" key="13">
    <source>
        <dbReference type="ARBA" id="ARBA00048798"/>
    </source>
</evidence>
<evidence type="ECO:0000256" key="3">
    <source>
        <dbReference type="ARBA" id="ARBA00004824"/>
    </source>
</evidence>
<evidence type="ECO:0000256" key="5">
    <source>
        <dbReference type="ARBA" id="ARBA00005072"/>
    </source>
</evidence>
<comment type="cofactor">
    <cofactor evidence="1 16">
        <name>pyridoxal 5'-phosphate</name>
        <dbReference type="ChEBI" id="CHEBI:597326"/>
    </cofactor>
</comment>
<comment type="function">
    <text evidence="2 17">Acts on leucine, isoleucine and valine.</text>
</comment>
<dbReference type="EC" id="2.6.1.42" evidence="17"/>
<protein>
    <recommendedName>
        <fullName evidence="17">Branched-chain-amino-acid aminotransferase</fullName>
        <shortName evidence="17">BCAT</shortName>
        <ecNumber evidence="17">2.6.1.42</ecNumber>
    </recommendedName>
</protein>
<dbReference type="NCBIfam" id="TIGR01122">
    <property type="entry name" value="ilvE_I"/>
    <property type="match status" value="1"/>
</dbReference>
<accession>A0A6N7IMY5</accession>
<dbReference type="PANTHER" id="PTHR42743:SF11">
    <property type="entry name" value="AMINODEOXYCHORISMATE LYASE"/>
    <property type="match status" value="1"/>
</dbReference>
<keyword evidence="11 17" id="KW-0100">Branched-chain amino acid biosynthesis</keyword>
<comment type="catalytic activity">
    <reaction evidence="12 17">
        <text>L-valine + 2-oxoglutarate = 3-methyl-2-oxobutanoate + L-glutamate</text>
        <dbReference type="Rhea" id="RHEA:24813"/>
        <dbReference type="ChEBI" id="CHEBI:11851"/>
        <dbReference type="ChEBI" id="CHEBI:16810"/>
        <dbReference type="ChEBI" id="CHEBI:29985"/>
        <dbReference type="ChEBI" id="CHEBI:57762"/>
        <dbReference type="EC" id="2.6.1.42"/>
    </reaction>
</comment>
<dbReference type="FunFam" id="3.20.10.10:FF:000002">
    <property type="entry name" value="D-alanine aminotransferase"/>
    <property type="match status" value="1"/>
</dbReference>
<dbReference type="EMBL" id="WHYR01000006">
    <property type="protein sequence ID" value="MQL51294.1"/>
    <property type="molecule type" value="Genomic_DNA"/>
</dbReference>
<dbReference type="InterPro" id="IPR036038">
    <property type="entry name" value="Aminotransferase-like"/>
</dbReference>
<dbReference type="InterPro" id="IPR043132">
    <property type="entry name" value="BCAT-like_C"/>
</dbReference>
<dbReference type="GO" id="GO:0004084">
    <property type="term" value="F:branched-chain-amino-acid transaminase activity"/>
    <property type="evidence" value="ECO:0007669"/>
    <property type="project" value="UniProtKB-EC"/>
</dbReference>
<name>A0A6N7IMY5_9FIRM</name>
<dbReference type="InterPro" id="IPR018300">
    <property type="entry name" value="Aminotrans_IV_CS"/>
</dbReference>
<proteinExistence type="inferred from homology"/>
<dbReference type="NCBIfam" id="NF006185">
    <property type="entry name" value="PRK08320.1"/>
    <property type="match status" value="1"/>
</dbReference>
<dbReference type="GO" id="GO:0009098">
    <property type="term" value="P:L-leucine biosynthetic process"/>
    <property type="evidence" value="ECO:0007669"/>
    <property type="project" value="UniProtKB-UniPathway"/>
</dbReference>
<dbReference type="Gene3D" id="3.20.10.10">
    <property type="entry name" value="D-amino Acid Aminotransferase, subunit A, domain 2"/>
    <property type="match status" value="1"/>
</dbReference>
<dbReference type="Proteomes" id="UP000441717">
    <property type="component" value="Unassembled WGS sequence"/>
</dbReference>
<evidence type="ECO:0000256" key="10">
    <source>
        <dbReference type="ARBA" id="ARBA00022898"/>
    </source>
</evidence>
<evidence type="ECO:0000256" key="9">
    <source>
        <dbReference type="ARBA" id="ARBA00022679"/>
    </source>
</evidence>
<sequence length="302" mass="33705">MGLTIYLNGQFVPEERAVVSVFDHGLLYGDGVFEGIRAYHNRVFKLAEHIDRLYESAHTIGLEIPLTRDEMTEVVLETCRRNGLKDAYIRLVVSRGRGDLGLDPRKCPEPTVFCIAASIQLYPDELYEKGLELVTVATRRNLPEACNPRVKSLNYLNNIYAKMEANLVGAPEAIMLNQEGYVAEATGDNIFIVKKGMLITPPPYVGILEGITRNAVMEIARSRGIPVEEKLFTRHDIYNADECFLTGTAAEVIPAVKLDGRIIGTGRPGKITWELIRAYRELTHVDGPVIFQEEGRCVHCAS</sequence>
<comment type="pathway">
    <text evidence="5 17">Amino-acid biosynthesis; L-leucine biosynthesis; L-leucine from 3-methyl-2-oxobutanoate: step 4/4.</text>
</comment>
<evidence type="ECO:0000256" key="2">
    <source>
        <dbReference type="ARBA" id="ARBA00003109"/>
    </source>
</evidence>
<dbReference type="PANTHER" id="PTHR42743">
    <property type="entry name" value="AMINO-ACID AMINOTRANSFERASE"/>
    <property type="match status" value="1"/>
</dbReference>
<dbReference type="RefSeq" id="WP_341473729.1">
    <property type="nucleotide sequence ID" value="NZ_WHYR01000006.1"/>
</dbReference>
<organism evidence="18 19">
    <name type="scientific">Desulfofundulus thermobenzoicus</name>
    <dbReference type="NCBI Taxonomy" id="29376"/>
    <lineage>
        <taxon>Bacteria</taxon>
        <taxon>Bacillati</taxon>
        <taxon>Bacillota</taxon>
        <taxon>Clostridia</taxon>
        <taxon>Eubacteriales</taxon>
        <taxon>Peptococcaceae</taxon>
        <taxon>Desulfofundulus</taxon>
    </lineage>
</organism>
<dbReference type="InterPro" id="IPR050571">
    <property type="entry name" value="Class-IV_PLP-Dep_Aminotrnsfr"/>
</dbReference>
<evidence type="ECO:0000256" key="6">
    <source>
        <dbReference type="ARBA" id="ARBA00009320"/>
    </source>
</evidence>
<dbReference type="InterPro" id="IPR005785">
    <property type="entry name" value="B_amino_transI"/>
</dbReference>
<evidence type="ECO:0000256" key="12">
    <source>
        <dbReference type="ARBA" id="ARBA00048212"/>
    </source>
</evidence>
<keyword evidence="10 16" id="KW-0663">Pyridoxal phosphate</keyword>
<dbReference type="SUPFAM" id="SSF56752">
    <property type="entry name" value="D-aminoacid aminotransferase-like PLP-dependent enzymes"/>
    <property type="match status" value="1"/>
</dbReference>
<keyword evidence="8 17" id="KW-0028">Amino-acid biosynthesis</keyword>
<comment type="catalytic activity">
    <reaction evidence="14 17">
        <text>L-leucine + 2-oxoglutarate = 4-methyl-2-oxopentanoate + L-glutamate</text>
        <dbReference type="Rhea" id="RHEA:18321"/>
        <dbReference type="ChEBI" id="CHEBI:16810"/>
        <dbReference type="ChEBI" id="CHEBI:17865"/>
        <dbReference type="ChEBI" id="CHEBI:29985"/>
        <dbReference type="ChEBI" id="CHEBI:57427"/>
        <dbReference type="EC" id="2.6.1.42"/>
    </reaction>
</comment>
<reference evidence="18 19" key="1">
    <citation type="submission" date="2019-10" db="EMBL/GenBank/DDBJ databases">
        <title>Comparative genomics of sulfur disproportionating microorganisms.</title>
        <authorList>
            <person name="Ward L.M."/>
            <person name="Bertran E."/>
            <person name="Johnston D."/>
        </authorList>
    </citation>
    <scope>NUCLEOTIDE SEQUENCE [LARGE SCALE GENOMIC DNA]</scope>
    <source>
        <strain evidence="18 19">DSM 14055</strain>
    </source>
</reference>
<keyword evidence="7 17" id="KW-0032">Aminotransferase</keyword>
<dbReference type="UniPathway" id="UPA00047">
    <property type="reaction ID" value="UER00058"/>
</dbReference>
<dbReference type="FunFam" id="3.30.470.10:FF:000006">
    <property type="entry name" value="Branched-chain-amino-acid aminotransferase"/>
    <property type="match status" value="1"/>
</dbReference>
<evidence type="ECO:0000256" key="14">
    <source>
        <dbReference type="ARBA" id="ARBA00049229"/>
    </source>
</evidence>
<comment type="pathway">
    <text evidence="4 17">Amino-acid biosynthesis; L-valine biosynthesis; L-valine from pyruvate: step 4/4.</text>
</comment>
<comment type="caution">
    <text evidence="18">The sequence shown here is derived from an EMBL/GenBank/DDBJ whole genome shotgun (WGS) entry which is preliminary data.</text>
</comment>
<dbReference type="GO" id="GO:0009097">
    <property type="term" value="P:isoleucine biosynthetic process"/>
    <property type="evidence" value="ECO:0007669"/>
    <property type="project" value="UniProtKB-UniPathway"/>
</dbReference>
<evidence type="ECO:0000256" key="17">
    <source>
        <dbReference type="RuleBase" id="RU364094"/>
    </source>
</evidence>
<evidence type="ECO:0000313" key="18">
    <source>
        <dbReference type="EMBL" id="MQL51294.1"/>
    </source>
</evidence>
<evidence type="ECO:0000256" key="7">
    <source>
        <dbReference type="ARBA" id="ARBA00022576"/>
    </source>
</evidence>
<evidence type="ECO:0000256" key="8">
    <source>
        <dbReference type="ARBA" id="ARBA00022605"/>
    </source>
</evidence>
<dbReference type="Pfam" id="PF01063">
    <property type="entry name" value="Aminotran_4"/>
    <property type="match status" value="1"/>
</dbReference>
<dbReference type="AlphaFoldDB" id="A0A6N7IMY5"/>
<keyword evidence="19" id="KW-1185">Reference proteome</keyword>
<comment type="similarity">
    <text evidence="6 15">Belongs to the class-IV pyridoxal-phosphate-dependent aminotransferase family.</text>
</comment>